<dbReference type="EMBL" id="UWOC01000181">
    <property type="protein sequence ID" value="VCU10456.1"/>
    <property type="molecule type" value="Genomic_DNA"/>
</dbReference>
<dbReference type="Proteomes" id="UP000289200">
    <property type="component" value="Unassembled WGS sequence"/>
</dbReference>
<comment type="caution">
    <text evidence="1">The sequence shown here is derived from an EMBL/GenBank/DDBJ whole genome shotgun (WGS) entry which is preliminary data.</text>
</comment>
<reference evidence="2" key="1">
    <citation type="submission" date="2018-10" db="EMBL/GenBank/DDBJ databases">
        <authorList>
            <person name="Peiro R."/>
            <person name="Begona"/>
            <person name="Cbmso G."/>
            <person name="Lopez M."/>
            <person name="Gonzalez S."/>
            <person name="Sacristan E."/>
            <person name="Castillo E."/>
        </authorList>
    </citation>
    <scope>NUCLEOTIDE SEQUENCE [LARGE SCALE GENOMIC DNA]</scope>
</reference>
<protein>
    <submittedName>
        <fullName evidence="1">Uncharacterized protein</fullName>
    </submittedName>
</protein>
<dbReference type="RefSeq" id="WP_129610901.1">
    <property type="nucleotide sequence ID" value="NZ_UWOC01000181.1"/>
</dbReference>
<sequence>MDNYCHNSQNMGNGVVSGADSALASVLRADLPRLRSVLDVYATCLEQLVGELSAAGESVERRRALLAHLRRDYNRILVDLERIVAVVDAAEPDGLPFGRRLRAVMAEIDRDEPGVVRRGWRDRNRLRPDSLRRRRCAGEA</sequence>
<dbReference type="AlphaFoldDB" id="A0A3S4B360"/>
<accession>A0A3S4B360</accession>
<keyword evidence="2" id="KW-1185">Reference proteome</keyword>
<evidence type="ECO:0000313" key="2">
    <source>
        <dbReference type="Proteomes" id="UP000289200"/>
    </source>
</evidence>
<name>A0A3S4B360_9BRAD</name>
<organism evidence="1 2">
    <name type="scientific">Rhodoplanes serenus</name>
    <dbReference type="NCBI Taxonomy" id="200615"/>
    <lineage>
        <taxon>Bacteria</taxon>
        <taxon>Pseudomonadati</taxon>
        <taxon>Pseudomonadota</taxon>
        <taxon>Alphaproteobacteria</taxon>
        <taxon>Hyphomicrobiales</taxon>
        <taxon>Nitrobacteraceae</taxon>
        <taxon>Rhodoplanes</taxon>
    </lineage>
</organism>
<proteinExistence type="predicted"/>
<gene>
    <name evidence="1" type="ORF">RHODGE_RHODGE_04052</name>
</gene>
<evidence type="ECO:0000313" key="1">
    <source>
        <dbReference type="EMBL" id="VCU10456.1"/>
    </source>
</evidence>